<proteinExistence type="predicted"/>
<sequence length="564" mass="61639">MQPTTPAAPAVRTTLERVLASNTFSRSERARDLLRYLVEREQAGQADRLKGYAIAVDVFGKDTEFDPSTDAVVRVQAGRLRDLLQQYFATEGASDPLQIVIPRGSYIPSYVENQSGKGSGDAPSVSEPPHEVELPAVAATRSFSLHIALMWAAIGVVTLMMAMLFLRQTDLSGFIENSRTGSIAEQGPDALPVIYIEASADTPEQVSMLATLRSGLSGFDTLDFIGRDFQGTPDPVANATSFAFKITSGHQQGSVTVELQNIGNGRVLHSRTFSPQELSPERIEDSVAALLSTTNTASGIIYAYIEQAGVQAGLTKCLLLNDDYYQDPREQTHRAAYSCFEKLIEQGGKSPLIYSEMAVLDLQTVTSGYSYPADASRERALSMGRKAVQMGATSSYAHRAYGYLNSRLGNTEESIHWMRKAYELNTYDLSMAAAYAYVLIFAGEYAAATPIMARAVDGSSARPAWWDFGLFLSYFMQGDMDKAANAATGLNPASERSHYLVARLIAADHTGDVRTRDQLLTTLKDRFPYFSAKPRRVLEERKYPPDMVDKLLGALQAAGLGDAR</sequence>
<name>A0A7W9VWM1_9HYPH</name>
<keyword evidence="1" id="KW-1133">Transmembrane helix</keyword>
<organism evidence="2 3">
    <name type="scientific">Aquamicrobium lusatiense</name>
    <dbReference type="NCBI Taxonomy" id="89772"/>
    <lineage>
        <taxon>Bacteria</taxon>
        <taxon>Pseudomonadati</taxon>
        <taxon>Pseudomonadota</taxon>
        <taxon>Alphaproteobacteria</taxon>
        <taxon>Hyphomicrobiales</taxon>
        <taxon>Phyllobacteriaceae</taxon>
        <taxon>Aquamicrobium</taxon>
    </lineage>
</organism>
<dbReference type="EMBL" id="JACHEU010000002">
    <property type="protein sequence ID" value="MBB6013440.1"/>
    <property type="molecule type" value="Genomic_DNA"/>
</dbReference>
<dbReference type="AlphaFoldDB" id="A0A7W9VWM1"/>
<evidence type="ECO:0000256" key="1">
    <source>
        <dbReference type="SAM" id="Phobius"/>
    </source>
</evidence>
<comment type="caution">
    <text evidence="2">The sequence shown here is derived from an EMBL/GenBank/DDBJ whole genome shotgun (WGS) entry which is preliminary data.</text>
</comment>
<evidence type="ECO:0000313" key="2">
    <source>
        <dbReference type="EMBL" id="MBB6013440.1"/>
    </source>
</evidence>
<dbReference type="SUPFAM" id="SSF48452">
    <property type="entry name" value="TPR-like"/>
    <property type="match status" value="1"/>
</dbReference>
<dbReference type="RefSeq" id="WP_183831646.1">
    <property type="nucleotide sequence ID" value="NZ_JACHEU010000002.1"/>
</dbReference>
<dbReference type="Gene3D" id="1.25.40.10">
    <property type="entry name" value="Tetratricopeptide repeat domain"/>
    <property type="match status" value="1"/>
</dbReference>
<dbReference type="Proteomes" id="UP000533306">
    <property type="component" value="Unassembled WGS sequence"/>
</dbReference>
<evidence type="ECO:0000313" key="3">
    <source>
        <dbReference type="Proteomes" id="UP000533306"/>
    </source>
</evidence>
<gene>
    <name evidence="2" type="ORF">HNR59_002829</name>
</gene>
<keyword evidence="1" id="KW-0472">Membrane</keyword>
<accession>A0A7W9VWM1</accession>
<dbReference type="InterPro" id="IPR011990">
    <property type="entry name" value="TPR-like_helical_dom_sf"/>
</dbReference>
<protein>
    <submittedName>
        <fullName evidence="2">Uncharacterized protein</fullName>
    </submittedName>
</protein>
<feature type="transmembrane region" description="Helical" evidence="1">
    <location>
        <begin position="143"/>
        <end position="166"/>
    </location>
</feature>
<keyword evidence="1" id="KW-0812">Transmembrane</keyword>
<reference evidence="2 3" key="1">
    <citation type="submission" date="2020-08" db="EMBL/GenBank/DDBJ databases">
        <title>Genomic Encyclopedia of Type Strains, Phase IV (KMG-IV): sequencing the most valuable type-strain genomes for metagenomic binning, comparative biology and taxonomic classification.</title>
        <authorList>
            <person name="Goeker M."/>
        </authorList>
    </citation>
    <scope>NUCLEOTIDE SEQUENCE [LARGE SCALE GENOMIC DNA]</scope>
    <source>
        <strain evidence="2 3">DSM 11099</strain>
    </source>
</reference>
<keyword evidence="3" id="KW-1185">Reference proteome</keyword>